<dbReference type="EMBL" id="SHKP01000005">
    <property type="protein sequence ID" value="RZU01102.1"/>
    <property type="molecule type" value="Genomic_DNA"/>
</dbReference>
<comment type="caution">
    <text evidence="2">The sequence shown here is derived from an EMBL/GenBank/DDBJ whole genome shotgun (WGS) entry which is preliminary data.</text>
</comment>
<feature type="region of interest" description="Disordered" evidence="1">
    <location>
        <begin position="102"/>
        <end position="141"/>
    </location>
</feature>
<proteinExistence type="predicted"/>
<dbReference type="AlphaFoldDB" id="A0A4Q7VWI5"/>
<evidence type="ECO:0000256" key="1">
    <source>
        <dbReference type="SAM" id="MobiDB-lite"/>
    </source>
</evidence>
<dbReference type="Proteomes" id="UP000293671">
    <property type="component" value="Unassembled WGS sequence"/>
</dbReference>
<feature type="compositionally biased region" description="Low complexity" evidence="1">
    <location>
        <begin position="102"/>
        <end position="132"/>
    </location>
</feature>
<organism evidence="2 3">
    <name type="scientific">Rivibacter subsaxonicus</name>
    <dbReference type="NCBI Taxonomy" id="457575"/>
    <lineage>
        <taxon>Bacteria</taxon>
        <taxon>Pseudomonadati</taxon>
        <taxon>Pseudomonadota</taxon>
        <taxon>Betaproteobacteria</taxon>
        <taxon>Burkholderiales</taxon>
        <taxon>Rivibacter</taxon>
    </lineage>
</organism>
<name>A0A4Q7VWI5_9BURK</name>
<dbReference type="Pfam" id="PF11306">
    <property type="entry name" value="DUF3108"/>
    <property type="match status" value="1"/>
</dbReference>
<dbReference type="RefSeq" id="WP_165393281.1">
    <property type="nucleotide sequence ID" value="NZ_SHKP01000005.1"/>
</dbReference>
<evidence type="ECO:0000313" key="3">
    <source>
        <dbReference type="Proteomes" id="UP000293671"/>
    </source>
</evidence>
<dbReference type="InterPro" id="IPR021457">
    <property type="entry name" value="DUF3108"/>
</dbReference>
<protein>
    <submittedName>
        <fullName evidence="2">Uncharacterized protein DUF3108</fullName>
    </submittedName>
</protein>
<feature type="region of interest" description="Disordered" evidence="1">
    <location>
        <begin position="216"/>
        <end position="242"/>
    </location>
</feature>
<gene>
    <name evidence="2" type="ORF">EV670_1817</name>
</gene>
<sequence>MKTRTRLALSAIATIVLSVHFWMLARTRPAATPPASNPKPAAALDLLSTPGSTGPSPPVVQPAAQLELPAPPAAPAASALPASRTTQAVKVNAKLDPRAGGAVTTAAVEPPAAPEAASAPAAPAAASAAEPEPAAPPPVYRTRMPPAATISYRLSRGGVSGSGSLVWRPEAQGYSLRLEGKVPIVGTLITQNSRGSLEAAGLAPLRFTDKRLRRSEQAANFQRAGDGSGEVTFSGSTNAVPLHRGTQDRLSVMVQLAAIAEAWGRPPAVGDHVLVHVVGARGDEAHWSLRYEGTEGIRTEGGETVQALKFLRESDSPHGTRAEFWLHPGHHHLPLKARLSDGNSEPFELLWQSAE</sequence>
<reference evidence="2 3" key="1">
    <citation type="submission" date="2019-02" db="EMBL/GenBank/DDBJ databases">
        <title>Genomic Encyclopedia of Type Strains, Phase IV (KMG-IV): sequencing the most valuable type-strain genomes for metagenomic binning, comparative biology and taxonomic classification.</title>
        <authorList>
            <person name="Goeker M."/>
        </authorList>
    </citation>
    <scope>NUCLEOTIDE SEQUENCE [LARGE SCALE GENOMIC DNA]</scope>
    <source>
        <strain evidence="2 3">DSM 19570</strain>
    </source>
</reference>
<keyword evidence="3" id="KW-1185">Reference proteome</keyword>
<feature type="region of interest" description="Disordered" evidence="1">
    <location>
        <begin position="30"/>
        <end position="62"/>
    </location>
</feature>
<evidence type="ECO:0000313" key="2">
    <source>
        <dbReference type="EMBL" id="RZU01102.1"/>
    </source>
</evidence>
<accession>A0A4Q7VWI5</accession>